<accession>B9RXU1</accession>
<gene>
    <name evidence="1" type="ORF">RCOM_0906310</name>
</gene>
<protein>
    <submittedName>
        <fullName evidence="1">Uncharacterized protein</fullName>
    </submittedName>
</protein>
<proteinExistence type="predicted"/>
<reference evidence="2" key="1">
    <citation type="journal article" date="2010" name="Nat. Biotechnol.">
        <title>Draft genome sequence of the oilseed species Ricinus communis.</title>
        <authorList>
            <person name="Chan A.P."/>
            <person name="Crabtree J."/>
            <person name="Zhao Q."/>
            <person name="Lorenzi H."/>
            <person name="Orvis J."/>
            <person name="Puiu D."/>
            <person name="Melake-Berhan A."/>
            <person name="Jones K.M."/>
            <person name="Redman J."/>
            <person name="Chen G."/>
            <person name="Cahoon E.B."/>
            <person name="Gedil M."/>
            <person name="Stanke M."/>
            <person name="Haas B.J."/>
            <person name="Wortman J.R."/>
            <person name="Fraser-Liggett C.M."/>
            <person name="Ravel J."/>
            <person name="Rabinowicz P.D."/>
        </authorList>
    </citation>
    <scope>NUCLEOTIDE SEQUENCE [LARGE SCALE GENOMIC DNA]</scope>
    <source>
        <strain evidence="2">cv. Hale</strain>
    </source>
</reference>
<dbReference type="InParanoid" id="B9RXU1"/>
<dbReference type="AlphaFoldDB" id="B9RXU1"/>
<dbReference type="EMBL" id="EQ973828">
    <property type="protein sequence ID" value="EEF43947.1"/>
    <property type="molecule type" value="Genomic_DNA"/>
</dbReference>
<name>B9RXU1_RICCO</name>
<evidence type="ECO:0000313" key="1">
    <source>
        <dbReference type="EMBL" id="EEF43947.1"/>
    </source>
</evidence>
<sequence>MSAMAVKHNRSNMICTHYGKSGHTKDCCYKIIGFPASFKFNRDRTNSSLTANQVT</sequence>
<evidence type="ECO:0000313" key="2">
    <source>
        <dbReference type="Proteomes" id="UP000008311"/>
    </source>
</evidence>
<keyword evidence="2" id="KW-1185">Reference proteome</keyword>
<dbReference type="Proteomes" id="UP000008311">
    <property type="component" value="Unassembled WGS sequence"/>
</dbReference>
<organism evidence="1 2">
    <name type="scientific">Ricinus communis</name>
    <name type="common">Castor bean</name>
    <dbReference type="NCBI Taxonomy" id="3988"/>
    <lineage>
        <taxon>Eukaryota</taxon>
        <taxon>Viridiplantae</taxon>
        <taxon>Streptophyta</taxon>
        <taxon>Embryophyta</taxon>
        <taxon>Tracheophyta</taxon>
        <taxon>Spermatophyta</taxon>
        <taxon>Magnoliopsida</taxon>
        <taxon>eudicotyledons</taxon>
        <taxon>Gunneridae</taxon>
        <taxon>Pentapetalae</taxon>
        <taxon>rosids</taxon>
        <taxon>fabids</taxon>
        <taxon>Malpighiales</taxon>
        <taxon>Euphorbiaceae</taxon>
        <taxon>Acalyphoideae</taxon>
        <taxon>Acalypheae</taxon>
        <taxon>Ricinus</taxon>
    </lineage>
</organism>